<proteinExistence type="predicted"/>
<dbReference type="WBParaSite" id="Gr19_v10_g6464.t1">
    <property type="protein sequence ID" value="Gr19_v10_g6464.t1"/>
    <property type="gene ID" value="Gr19_v10_g6464"/>
</dbReference>
<evidence type="ECO:0000256" key="1">
    <source>
        <dbReference type="SAM" id="MobiDB-lite"/>
    </source>
</evidence>
<dbReference type="Proteomes" id="UP000887572">
    <property type="component" value="Unplaced"/>
</dbReference>
<feature type="region of interest" description="Disordered" evidence="1">
    <location>
        <begin position="179"/>
        <end position="202"/>
    </location>
</feature>
<keyword evidence="2" id="KW-1185">Reference proteome</keyword>
<sequence length="202" mass="22285">MVHVPFDTRTVGYDDHIPQYGGGVVDDEFTDRTEDHLHHHRKNQINYFRGAPPYQRGYGGGGGALRIQRGAGIGDVLRGLWRILLPVVKRAGTAVGREALETGGRILDKVQQGENLKKATISEGKKSIDTLLEQSGLPKQFGGGVGSIKRGHKRVHFHPTTTTKSSTLSPLETHQTLIGRATSPKKAKQHNRRKKSDTFGFY</sequence>
<reference evidence="3" key="1">
    <citation type="submission" date="2022-11" db="UniProtKB">
        <authorList>
            <consortium name="WormBaseParasite"/>
        </authorList>
    </citation>
    <scope>IDENTIFICATION</scope>
</reference>
<evidence type="ECO:0000313" key="2">
    <source>
        <dbReference type="Proteomes" id="UP000887572"/>
    </source>
</evidence>
<feature type="compositionally biased region" description="Basic residues" evidence="1">
    <location>
        <begin position="183"/>
        <end position="195"/>
    </location>
</feature>
<evidence type="ECO:0000313" key="3">
    <source>
        <dbReference type="WBParaSite" id="Gr19_v10_g6464.t1"/>
    </source>
</evidence>
<protein>
    <submittedName>
        <fullName evidence="3">Uncharacterized protein</fullName>
    </submittedName>
</protein>
<name>A0A914I482_GLORO</name>
<dbReference type="AlphaFoldDB" id="A0A914I482"/>
<organism evidence="2 3">
    <name type="scientific">Globodera rostochiensis</name>
    <name type="common">Golden nematode worm</name>
    <name type="synonym">Heterodera rostochiensis</name>
    <dbReference type="NCBI Taxonomy" id="31243"/>
    <lineage>
        <taxon>Eukaryota</taxon>
        <taxon>Metazoa</taxon>
        <taxon>Ecdysozoa</taxon>
        <taxon>Nematoda</taxon>
        <taxon>Chromadorea</taxon>
        <taxon>Rhabditida</taxon>
        <taxon>Tylenchina</taxon>
        <taxon>Tylenchomorpha</taxon>
        <taxon>Tylenchoidea</taxon>
        <taxon>Heteroderidae</taxon>
        <taxon>Heteroderinae</taxon>
        <taxon>Globodera</taxon>
    </lineage>
</organism>
<accession>A0A914I482</accession>